<comment type="caution">
    <text evidence="1">The sequence shown here is derived from an EMBL/GenBank/DDBJ whole genome shotgun (WGS) entry which is preliminary data.</text>
</comment>
<keyword evidence="2" id="KW-1185">Reference proteome</keyword>
<evidence type="ECO:0000313" key="1">
    <source>
        <dbReference type="EMBL" id="KAI3361672.1"/>
    </source>
</evidence>
<dbReference type="EMBL" id="CM041545">
    <property type="protein sequence ID" value="KAI3361672.1"/>
    <property type="molecule type" value="Genomic_DNA"/>
</dbReference>
<accession>A0ACB8W389</accession>
<gene>
    <name evidence="1" type="ORF">L3Q82_002035</name>
</gene>
<dbReference type="Proteomes" id="UP000831701">
    <property type="component" value="Chromosome 15"/>
</dbReference>
<organism evidence="1 2">
    <name type="scientific">Scortum barcoo</name>
    <name type="common">barcoo grunter</name>
    <dbReference type="NCBI Taxonomy" id="214431"/>
    <lineage>
        <taxon>Eukaryota</taxon>
        <taxon>Metazoa</taxon>
        <taxon>Chordata</taxon>
        <taxon>Craniata</taxon>
        <taxon>Vertebrata</taxon>
        <taxon>Euteleostomi</taxon>
        <taxon>Actinopterygii</taxon>
        <taxon>Neopterygii</taxon>
        <taxon>Teleostei</taxon>
        <taxon>Neoteleostei</taxon>
        <taxon>Acanthomorphata</taxon>
        <taxon>Eupercaria</taxon>
        <taxon>Centrarchiformes</taxon>
        <taxon>Terapontoidei</taxon>
        <taxon>Terapontidae</taxon>
        <taxon>Scortum</taxon>
    </lineage>
</organism>
<sequence length="749" mass="85319">MLCSHGFQSALSPFMDLYWPVRSLWPEVKPLLYQQDLLHRNLQELRSSLELMDKLQRNILEQTEPFQSSVALQPLSYQLDKEGQHFGLTLDTRGFSPEELSVRQVGRKLRVSGKTEKKQEDGKGSYSYRRQEFRQELDLPEGLNPQAVTCYLDPDGKLHIQAAKAPSVEEAERELTIQRSSEERTQQSEIGEKKKEWRPPSAQDLRLGRRFTFQQDNEPKHTAKITKEWLRNNSVTILDWSSQSPDLNPTEHLWRDLKMAVHQRSPSNLTELEEDLQGRMAEDPQIQRSCGRCDFKAETRVSQQSAASLFNKKLDTTLGTLEVGGFSPFFQPLRLDNFPCPPWCQGDHSGGGGDMTSRIRNTKDNGLIENMGSYSIVTRDTETPPTSTAGESTATTMDAEQCYYNETIAFFYNHSGKVLATDWNTVSRLVMGLGITVCIFIMLANLLVMIAIYVNRRFHFPIYYLMANLAAADFFAGLAYFYLMFNTGPNTRRLTVSTWLLRQGLIDTSLTASVANLLAIAIERHITVFRMQLHTRMSNRRVVVVIVIIWTMSIVMGAIPSVGWNCICSISSCSNMAPLYSNSYLVFWAVFNLVTFVVMVTLYAHIFVYVRQRTMRMSRHSSGPRRNRDTMMSLLKTVVIVLGAFIICWTPGLVILLLDVFCTNCSVLTYEKFFLLLAEFNSAMNPIIYSYRDKEMSATFRQILCCQRQENVNGTAVEGSDRSASSINHTVLSGGMHHHHHHHNEHSVV</sequence>
<name>A0ACB8W389_9TELE</name>
<reference evidence="1" key="1">
    <citation type="submission" date="2022-04" db="EMBL/GenBank/DDBJ databases">
        <title>Jade perch genome.</title>
        <authorList>
            <person name="Chao B."/>
        </authorList>
    </citation>
    <scope>NUCLEOTIDE SEQUENCE</scope>
    <source>
        <strain evidence="1">CB-2022</strain>
    </source>
</reference>
<protein>
    <submittedName>
        <fullName evidence="1">Uncharacterized protein</fullName>
    </submittedName>
</protein>
<proteinExistence type="predicted"/>
<evidence type="ECO:0000313" key="2">
    <source>
        <dbReference type="Proteomes" id="UP000831701"/>
    </source>
</evidence>